<dbReference type="InterPro" id="IPR013842">
    <property type="entry name" value="LepA_CTD"/>
</dbReference>
<keyword evidence="4 9" id="KW-0378">Hydrolase</keyword>
<dbReference type="FunFam" id="2.40.30.10:FF:000015">
    <property type="entry name" value="Translation factor GUF1, mitochondrial"/>
    <property type="match status" value="1"/>
</dbReference>
<keyword evidence="3 9" id="KW-0999">Mitochondrion inner membrane</keyword>
<dbReference type="InterPro" id="IPR035647">
    <property type="entry name" value="EFG_III/V"/>
</dbReference>
<dbReference type="Gene3D" id="3.40.50.300">
    <property type="entry name" value="P-loop containing nucleotide triphosphate hydrolases"/>
    <property type="match status" value="1"/>
</dbReference>
<protein>
    <recommendedName>
        <fullName evidence="10">Tr-type G domain-containing protein</fullName>
    </recommendedName>
</protein>
<evidence type="ECO:0000256" key="5">
    <source>
        <dbReference type="ARBA" id="ARBA00022917"/>
    </source>
</evidence>
<dbReference type="GO" id="GO:0005759">
    <property type="term" value="C:mitochondrial matrix"/>
    <property type="evidence" value="ECO:0007669"/>
    <property type="project" value="UniProtKB-UniRule"/>
</dbReference>
<dbReference type="Pfam" id="PF00009">
    <property type="entry name" value="GTP_EFTU"/>
    <property type="match status" value="1"/>
</dbReference>
<comment type="caution">
    <text evidence="9">Lacks conserved residue(s) required for the propagation of feature annotation.</text>
</comment>
<dbReference type="GO" id="GO:0006412">
    <property type="term" value="P:translation"/>
    <property type="evidence" value="ECO:0007669"/>
    <property type="project" value="UniProtKB-KW"/>
</dbReference>
<dbReference type="Pfam" id="PF06421">
    <property type="entry name" value="LepA_C"/>
    <property type="match status" value="1"/>
</dbReference>
<feature type="domain" description="Tr-type G" evidence="10">
    <location>
        <begin position="13"/>
        <end position="178"/>
    </location>
</feature>
<dbReference type="EMBL" id="BACD03000060">
    <property type="protein sequence ID" value="GAO52128.1"/>
    <property type="molecule type" value="Genomic_DNA"/>
</dbReference>
<reference evidence="11 12" key="2">
    <citation type="journal article" date="2014" name="J. Gen. Appl. Microbiol.">
        <title>The early diverging ascomycetous budding yeast Saitoella complicata has three histone deacetylases belonging to the Clr6, Hos2, and Rpd3 lineages.</title>
        <authorList>
            <person name="Nishida H."/>
            <person name="Matsumoto T."/>
            <person name="Kondo S."/>
            <person name="Hamamoto M."/>
            <person name="Yoshikawa H."/>
        </authorList>
    </citation>
    <scope>NUCLEOTIDE SEQUENCE [LARGE SCALE GENOMIC DNA]</scope>
    <source>
        <strain evidence="11 12">NRRL Y-17804</strain>
    </source>
</reference>
<evidence type="ECO:0000313" key="12">
    <source>
        <dbReference type="Proteomes" id="UP000033140"/>
    </source>
</evidence>
<evidence type="ECO:0000259" key="10">
    <source>
        <dbReference type="PROSITE" id="PS51722"/>
    </source>
</evidence>
<dbReference type="InterPro" id="IPR035654">
    <property type="entry name" value="LepA_IV"/>
</dbReference>
<dbReference type="FunFam" id="3.30.70.870:FF:000004">
    <property type="entry name" value="Translation factor GUF1, mitochondrial"/>
    <property type="match status" value="1"/>
</dbReference>
<dbReference type="STRING" id="698492.A0A0E9NQQ4"/>
<dbReference type="SUPFAM" id="SSF52540">
    <property type="entry name" value="P-loop containing nucleoside triphosphate hydrolases"/>
    <property type="match status" value="1"/>
</dbReference>
<dbReference type="Proteomes" id="UP000033140">
    <property type="component" value="Unassembled WGS sequence"/>
</dbReference>
<dbReference type="PROSITE" id="PS00301">
    <property type="entry name" value="G_TR_1"/>
    <property type="match status" value="1"/>
</dbReference>
<dbReference type="AlphaFoldDB" id="A0A0E9NQQ4"/>
<dbReference type="PRINTS" id="PR00315">
    <property type="entry name" value="ELONGATNFCT"/>
</dbReference>
<dbReference type="InterPro" id="IPR009000">
    <property type="entry name" value="Transl_B-barrel_sf"/>
</dbReference>
<evidence type="ECO:0000256" key="2">
    <source>
        <dbReference type="ARBA" id="ARBA00022741"/>
    </source>
</evidence>
<dbReference type="Gene3D" id="3.30.70.240">
    <property type="match status" value="1"/>
</dbReference>
<dbReference type="PANTHER" id="PTHR43512">
    <property type="entry name" value="TRANSLATION FACTOR GUF1-RELATED"/>
    <property type="match status" value="1"/>
</dbReference>
<dbReference type="GO" id="GO:0005525">
    <property type="term" value="F:GTP binding"/>
    <property type="evidence" value="ECO:0007669"/>
    <property type="project" value="UniProtKB-UniRule"/>
</dbReference>
<keyword evidence="6 9" id="KW-0496">Mitochondrion</keyword>
<dbReference type="InterPro" id="IPR004161">
    <property type="entry name" value="EFTu-like_2"/>
</dbReference>
<dbReference type="Pfam" id="PF00679">
    <property type="entry name" value="EFG_C"/>
    <property type="match status" value="1"/>
</dbReference>
<dbReference type="Gene3D" id="2.40.30.10">
    <property type="entry name" value="Translation factors"/>
    <property type="match status" value="1"/>
</dbReference>
<comment type="catalytic activity">
    <reaction evidence="9">
        <text>GTP + H2O = GDP + phosphate + H(+)</text>
        <dbReference type="Rhea" id="RHEA:19669"/>
        <dbReference type="ChEBI" id="CHEBI:15377"/>
        <dbReference type="ChEBI" id="CHEBI:15378"/>
        <dbReference type="ChEBI" id="CHEBI:37565"/>
        <dbReference type="ChEBI" id="CHEBI:43474"/>
        <dbReference type="ChEBI" id="CHEBI:58189"/>
        <dbReference type="EC" id="3.6.5.n1"/>
    </reaction>
</comment>
<comment type="caution">
    <text evidence="11">The sequence shown here is derived from an EMBL/GenBank/DDBJ whole genome shotgun (WGS) entry which is preliminary data.</text>
</comment>
<evidence type="ECO:0000256" key="7">
    <source>
        <dbReference type="ARBA" id="ARBA00023134"/>
    </source>
</evidence>
<dbReference type="OMA" id="QVKCDEN"/>
<dbReference type="Pfam" id="PF03144">
    <property type="entry name" value="GTP_EFTU_D2"/>
    <property type="match status" value="1"/>
</dbReference>
<dbReference type="InterPro" id="IPR000640">
    <property type="entry name" value="EFG_V-like"/>
</dbReference>
<dbReference type="InterPro" id="IPR027417">
    <property type="entry name" value="P-loop_NTPase"/>
</dbReference>
<keyword evidence="2 9" id="KW-0547">Nucleotide-binding</keyword>
<keyword evidence="7 9" id="KW-0342">GTP-binding</keyword>
<dbReference type="FunFam" id="3.30.70.2570:FF:000001">
    <property type="entry name" value="Translation factor GUF1, mitochondrial"/>
    <property type="match status" value="1"/>
</dbReference>
<reference evidence="11 12" key="3">
    <citation type="journal article" date="2015" name="Genome Announc.">
        <title>Draft Genome Sequence of the Archiascomycetous Yeast Saitoella complicata.</title>
        <authorList>
            <person name="Yamauchi K."/>
            <person name="Kondo S."/>
            <person name="Hamamoto M."/>
            <person name="Takahashi Y."/>
            <person name="Ogura Y."/>
            <person name="Hayashi T."/>
            <person name="Nishida H."/>
        </authorList>
    </citation>
    <scope>NUCLEOTIDE SEQUENCE [LARGE SCALE GENOMIC DNA]</scope>
    <source>
        <strain evidence="11 12">NRRL Y-17804</strain>
    </source>
</reference>
<dbReference type="Gene3D" id="3.30.70.870">
    <property type="entry name" value="Elongation Factor G (Translational Gtpase), domain 3"/>
    <property type="match status" value="1"/>
</dbReference>
<evidence type="ECO:0000256" key="6">
    <source>
        <dbReference type="ARBA" id="ARBA00023128"/>
    </source>
</evidence>
<dbReference type="Gene3D" id="3.30.70.2570">
    <property type="entry name" value="Elongation factor 4, C-terminal domain"/>
    <property type="match status" value="1"/>
</dbReference>
<comment type="function">
    <text evidence="9">Promotes mitochondrial protein synthesis. May act as a fidelity factor of the translation reaction, by catalyzing a one-codon backward translocation of tRNAs on improperly translocated ribosomes. Binds to mitochondrial ribosomes in a GTP-dependent manner.</text>
</comment>
<dbReference type="CDD" id="cd16260">
    <property type="entry name" value="EF4_III"/>
    <property type="match status" value="1"/>
</dbReference>
<dbReference type="SUPFAM" id="SSF50447">
    <property type="entry name" value="Translation proteins"/>
    <property type="match status" value="1"/>
</dbReference>
<dbReference type="NCBIfam" id="TIGR00231">
    <property type="entry name" value="small_GTP"/>
    <property type="match status" value="1"/>
</dbReference>
<evidence type="ECO:0000256" key="3">
    <source>
        <dbReference type="ARBA" id="ARBA00022792"/>
    </source>
</evidence>
<dbReference type="HAMAP" id="MF_00071">
    <property type="entry name" value="LepA"/>
    <property type="match status" value="1"/>
</dbReference>
<gene>
    <name evidence="11" type="ORF">G7K_6214-t1</name>
</gene>
<dbReference type="FunFam" id="3.30.70.240:FF:000007">
    <property type="entry name" value="Translation factor GUF1, mitochondrial"/>
    <property type="match status" value="1"/>
</dbReference>
<keyword evidence="8 9" id="KW-0472">Membrane</keyword>
<dbReference type="GO" id="GO:0097177">
    <property type="term" value="F:mitochondrial ribosome binding"/>
    <property type="evidence" value="ECO:0007669"/>
    <property type="project" value="TreeGrafter"/>
</dbReference>
<comment type="similarity">
    <text evidence="1">Belongs to the TRAFAC class translation factor GTPase superfamily. Classic translation factor GTPase family. LepA subfamily.</text>
</comment>
<feature type="binding site" evidence="9">
    <location>
        <begin position="71"/>
        <end position="75"/>
    </location>
    <ligand>
        <name>GTP</name>
        <dbReference type="ChEBI" id="CHEBI:37565"/>
    </ligand>
</feature>
<feature type="binding site" evidence="9">
    <location>
        <begin position="125"/>
        <end position="128"/>
    </location>
    <ligand>
        <name>GTP</name>
        <dbReference type="ChEBI" id="CHEBI:37565"/>
    </ligand>
</feature>
<dbReference type="CDD" id="cd01890">
    <property type="entry name" value="LepA"/>
    <property type="match status" value="1"/>
</dbReference>
<dbReference type="InterPro" id="IPR006297">
    <property type="entry name" value="EF-4"/>
</dbReference>
<dbReference type="CDD" id="cd03709">
    <property type="entry name" value="lepA_C"/>
    <property type="match status" value="1"/>
</dbReference>
<evidence type="ECO:0000313" key="11">
    <source>
        <dbReference type="EMBL" id="GAO52128.1"/>
    </source>
</evidence>
<comment type="similarity">
    <text evidence="9">Belongs to the GTP-binding elongation factor family. LepA subfamily.</text>
</comment>
<dbReference type="PANTHER" id="PTHR43512:SF7">
    <property type="entry name" value="TRANSLATION FACTOR GUF1, MITOCHONDRIAL"/>
    <property type="match status" value="1"/>
</dbReference>
<dbReference type="GO" id="GO:0005743">
    <property type="term" value="C:mitochondrial inner membrane"/>
    <property type="evidence" value="ECO:0007669"/>
    <property type="project" value="UniProtKB-SubCell"/>
</dbReference>
<evidence type="ECO:0000256" key="1">
    <source>
        <dbReference type="ARBA" id="ARBA00005454"/>
    </source>
</evidence>
<evidence type="ECO:0000256" key="8">
    <source>
        <dbReference type="ARBA" id="ARBA00023136"/>
    </source>
</evidence>
<dbReference type="GO" id="GO:0003924">
    <property type="term" value="F:GTPase activity"/>
    <property type="evidence" value="ECO:0007669"/>
    <property type="project" value="UniProtKB-UniRule"/>
</dbReference>
<comment type="subcellular location">
    <subcellularLocation>
        <location evidence="9">Mitochondrion inner membrane</location>
        <topology evidence="9">Peripheral membrane protein</topology>
        <orientation evidence="9">Matrix side</orientation>
    </subcellularLocation>
</comment>
<evidence type="ECO:0000256" key="9">
    <source>
        <dbReference type="HAMAP-Rule" id="MF_03137"/>
    </source>
</evidence>
<dbReference type="InterPro" id="IPR005225">
    <property type="entry name" value="Small_GTP-bd"/>
</dbReference>
<evidence type="ECO:0000256" key="4">
    <source>
        <dbReference type="ARBA" id="ARBA00022801"/>
    </source>
</evidence>
<dbReference type="InterPro" id="IPR000795">
    <property type="entry name" value="T_Tr_GTP-bd_dom"/>
</dbReference>
<dbReference type="FunFam" id="3.40.50.300:FF:000078">
    <property type="entry name" value="Elongation factor 4"/>
    <property type="match status" value="1"/>
</dbReference>
<keyword evidence="12" id="KW-1185">Reference proteome</keyword>
<dbReference type="GO" id="GO:0045727">
    <property type="term" value="P:positive regulation of translation"/>
    <property type="evidence" value="ECO:0007669"/>
    <property type="project" value="UniProtKB-UniRule"/>
</dbReference>
<dbReference type="CDD" id="cd03699">
    <property type="entry name" value="EF4_II"/>
    <property type="match status" value="1"/>
</dbReference>
<dbReference type="InterPro" id="IPR038363">
    <property type="entry name" value="LepA_C_sf"/>
</dbReference>
<name>A0A0E9NQQ4_SAICN</name>
<proteinExistence type="inferred from homology"/>
<dbReference type="InterPro" id="IPR031157">
    <property type="entry name" value="G_TR_CS"/>
</dbReference>
<keyword evidence="5 9" id="KW-0648">Protein biosynthesis</keyword>
<dbReference type="PROSITE" id="PS51722">
    <property type="entry name" value="G_TR_2"/>
    <property type="match status" value="1"/>
</dbReference>
<sequence>MNSLRTFLWRTISTLSDRLLEYTGTIRKDADNKQVLDKLKVEQERGITVKAQTCTMFYQHKGQDYLINLIDTPGHVDFRAEVSRSLAACNGALLLVDAAQGIQAQTVANFYLAFAEGLEMLPALNKIDLPSADPERVLTQMRDTFEIDTSDALMVSAKAGLGIETVLPAVIERMPPPSGDAAGRLKCLLIDSWYDNYVGVIALIRVFDGTMRKGDKITSAYTGLKYEVGEVGIMHPDRTPIKELKAGMVGYIITGMKESKEAHIGDTYMKVGEKVDPLPGFEPTQPMVFVGAYPIDAVDFTKLDESISHLVLNDRSVSIQKETSTALGQGWRIGFLGTLHCSVFQDRLKQEYGSEVIITAPTVPFKVRYQDGSEAIISNPYDFPDLTTRSGPNPVEDVQEPIVEATMMFPQEYLGPIIELCEANRGEQKECTFMNTGERVLLKYALPLSQLVDDFFGKLKGMSKGYASLDYEDSGYRTADLVKLTLLVNKKPVDALAAVCHRSQVDRKGREWAKRLKNLLDRQLYEIIIQATVGQRVIARESISAMRKDVTAKCYGGDITRKMKLLSKQKEGKKRMKTIGNIQVDPRKLSDFLTNKDV</sequence>
<organism evidence="11 12">
    <name type="scientific">Saitoella complicata (strain BCRC 22490 / CBS 7301 / JCM 7358 / NBRC 10748 / NRRL Y-17804)</name>
    <dbReference type="NCBI Taxonomy" id="698492"/>
    <lineage>
        <taxon>Eukaryota</taxon>
        <taxon>Fungi</taxon>
        <taxon>Dikarya</taxon>
        <taxon>Ascomycota</taxon>
        <taxon>Taphrinomycotina</taxon>
        <taxon>Taphrinomycotina incertae sedis</taxon>
        <taxon>Saitoella</taxon>
    </lineage>
</organism>
<reference evidence="11 12" key="1">
    <citation type="journal article" date="2011" name="J. Gen. Appl. Microbiol.">
        <title>Draft genome sequencing of the enigmatic yeast Saitoella complicata.</title>
        <authorList>
            <person name="Nishida H."/>
            <person name="Hamamoto M."/>
            <person name="Sugiyama J."/>
        </authorList>
    </citation>
    <scope>NUCLEOTIDE SEQUENCE [LARGE SCALE GENOMIC DNA]</scope>
    <source>
        <strain evidence="11 12">NRRL Y-17804</strain>
    </source>
</reference>
<dbReference type="NCBIfam" id="TIGR01393">
    <property type="entry name" value="lepA"/>
    <property type="match status" value="1"/>
</dbReference>
<accession>A0A0E9NQQ4</accession>
<dbReference type="SUPFAM" id="SSF54980">
    <property type="entry name" value="EF-G C-terminal domain-like"/>
    <property type="match status" value="2"/>
</dbReference>